<dbReference type="KEGG" id="mlo:mll3761"/>
<dbReference type="AlphaFoldDB" id="Q98FI6"/>
<evidence type="ECO:0000256" key="1">
    <source>
        <dbReference type="SAM" id="MobiDB-lite"/>
    </source>
</evidence>
<evidence type="ECO:0000313" key="2">
    <source>
        <dbReference type="EMBL" id="BAB50581.1"/>
    </source>
</evidence>
<dbReference type="Proteomes" id="UP000000552">
    <property type="component" value="Chromosome"/>
</dbReference>
<feature type="region of interest" description="Disordered" evidence="1">
    <location>
        <begin position="136"/>
        <end position="162"/>
    </location>
</feature>
<name>Q98FI6_RHILO</name>
<evidence type="ECO:0000313" key="3">
    <source>
        <dbReference type="Proteomes" id="UP000000552"/>
    </source>
</evidence>
<protein>
    <submittedName>
        <fullName evidence="2">Mll3761 protein</fullName>
    </submittedName>
</protein>
<dbReference type="HOGENOM" id="CLU_1634037_0_0_5"/>
<proteinExistence type="predicted"/>
<reference evidence="2 3" key="1">
    <citation type="journal article" date="2000" name="DNA Res.">
        <title>Complete genome structure of the nitrogen-fixing symbiotic bacterium Mesorhizobium loti.</title>
        <authorList>
            <person name="Kaneko T."/>
            <person name="Nakamura Y."/>
            <person name="Sato S."/>
            <person name="Asamizu E."/>
            <person name="Kato T."/>
            <person name="Sasamoto S."/>
            <person name="Watanabe A."/>
            <person name="Idesawa K."/>
            <person name="Ishikawa A."/>
            <person name="Kawashima K."/>
            <person name="Kimura T."/>
            <person name="Kishida Y."/>
            <person name="Kiyokawa C."/>
            <person name="Kohara M."/>
            <person name="Matsumoto M."/>
            <person name="Matsuno A."/>
            <person name="Mochizuki Y."/>
            <person name="Nakayama S."/>
            <person name="Nakazaki N."/>
            <person name="Shimpo S."/>
            <person name="Sugimoto M."/>
            <person name="Takeuchi C."/>
            <person name="Yamada M."/>
            <person name="Tabata S."/>
        </authorList>
    </citation>
    <scope>NUCLEOTIDE SEQUENCE [LARGE SCALE GENOMIC DNA]</scope>
    <source>
        <strain evidence="3">LMG 29417 / CECT 9101 / MAFF 303099</strain>
    </source>
</reference>
<dbReference type="EMBL" id="BA000012">
    <property type="protein sequence ID" value="BAB50581.1"/>
    <property type="molecule type" value="Genomic_DNA"/>
</dbReference>
<organism evidence="2 3">
    <name type="scientific">Mesorhizobium japonicum (strain LMG 29417 / CECT 9101 / MAFF 303099)</name>
    <name type="common">Mesorhizobium loti (strain MAFF 303099)</name>
    <dbReference type="NCBI Taxonomy" id="266835"/>
    <lineage>
        <taxon>Bacteria</taxon>
        <taxon>Pseudomonadati</taxon>
        <taxon>Pseudomonadota</taxon>
        <taxon>Alphaproteobacteria</taxon>
        <taxon>Hyphomicrobiales</taxon>
        <taxon>Phyllobacteriaceae</taxon>
        <taxon>Mesorhizobium</taxon>
    </lineage>
</organism>
<gene>
    <name evidence="2" type="ordered locus">mll3761</name>
</gene>
<feature type="compositionally biased region" description="Basic and acidic residues" evidence="1">
    <location>
        <begin position="142"/>
        <end position="151"/>
    </location>
</feature>
<accession>Q98FI6</accession>
<sequence>MSNIDVEKFASIAPDATFGIHIRPADILADVRGQRVQETLRANFVAHGANLADIVLHAAQDGETVHDYSPLFNWRQYRIPLLTAVCQEDGRARDDRSGCWKRPRMVTLRPAHGWGLFTTTAPGGASLFSHGRRTVGIGGLQRGDRSSDMKGENSSPKPGRRP</sequence>